<feature type="domain" description="SH2" evidence="4">
    <location>
        <begin position="216"/>
        <end position="326"/>
    </location>
</feature>
<dbReference type="SUPFAM" id="SSF47769">
    <property type="entry name" value="SAM/Pointed domain"/>
    <property type="match status" value="1"/>
</dbReference>
<evidence type="ECO:0000256" key="2">
    <source>
        <dbReference type="PROSITE-ProRule" id="PRU00191"/>
    </source>
</evidence>
<dbReference type="PRINTS" id="PR00401">
    <property type="entry name" value="SH2DOMAIN"/>
</dbReference>
<dbReference type="SMART" id="SM00454">
    <property type="entry name" value="SAM"/>
    <property type="match status" value="1"/>
</dbReference>
<dbReference type="InterPro" id="IPR036860">
    <property type="entry name" value="SH2_dom_sf"/>
</dbReference>
<feature type="region of interest" description="Disordered" evidence="3">
    <location>
        <begin position="90"/>
        <end position="217"/>
    </location>
</feature>
<gene>
    <name evidence="6" type="primary">lcp2b</name>
</gene>
<name>A0A6J2UN74_CHACN</name>
<evidence type="ECO:0000256" key="3">
    <source>
        <dbReference type="SAM" id="MobiDB-lite"/>
    </source>
</evidence>
<dbReference type="OrthoDB" id="9934029at2759"/>
<dbReference type="Gene3D" id="1.10.150.50">
    <property type="entry name" value="Transcription Factor, Ets-1"/>
    <property type="match status" value="1"/>
</dbReference>
<dbReference type="PANTHER" id="PTHR14098:SF1">
    <property type="entry name" value="LYMPHOCYTE CYTOSOLIC PROTEIN 2"/>
    <property type="match status" value="1"/>
</dbReference>
<organism evidence="5 6">
    <name type="scientific">Chanos chanos</name>
    <name type="common">Milkfish</name>
    <name type="synonym">Mugil chanos</name>
    <dbReference type="NCBI Taxonomy" id="29144"/>
    <lineage>
        <taxon>Eukaryota</taxon>
        <taxon>Metazoa</taxon>
        <taxon>Chordata</taxon>
        <taxon>Craniata</taxon>
        <taxon>Vertebrata</taxon>
        <taxon>Euteleostomi</taxon>
        <taxon>Actinopterygii</taxon>
        <taxon>Neopterygii</taxon>
        <taxon>Teleostei</taxon>
        <taxon>Ostariophysi</taxon>
        <taxon>Gonorynchiformes</taxon>
        <taxon>Chanidae</taxon>
        <taxon>Chanos</taxon>
    </lineage>
</organism>
<reference evidence="6" key="1">
    <citation type="submission" date="2025-08" db="UniProtKB">
        <authorList>
            <consortium name="RefSeq"/>
        </authorList>
    </citation>
    <scope>IDENTIFICATION</scope>
</reference>
<accession>A0A6J2UN74</accession>
<dbReference type="Pfam" id="PF00017">
    <property type="entry name" value="SH2"/>
    <property type="match status" value="1"/>
</dbReference>
<dbReference type="PANTHER" id="PTHR14098">
    <property type="entry name" value="SH2 DOMAIN CONTAINING PROTEIN"/>
    <property type="match status" value="1"/>
</dbReference>
<dbReference type="FunFam" id="3.30.505.10:FF:000016">
    <property type="entry name" value="B-cell linker protein isoform 2"/>
    <property type="match status" value="1"/>
</dbReference>
<evidence type="ECO:0000259" key="4">
    <source>
        <dbReference type="PROSITE" id="PS50001"/>
    </source>
</evidence>
<dbReference type="InterPro" id="IPR051751">
    <property type="entry name" value="Immunoreceptor_sig_adapters"/>
</dbReference>
<dbReference type="PROSITE" id="PS50001">
    <property type="entry name" value="SH2"/>
    <property type="match status" value="1"/>
</dbReference>
<dbReference type="GeneID" id="115805064"/>
<dbReference type="Gene3D" id="3.30.505.10">
    <property type="entry name" value="SH2 domain"/>
    <property type="match status" value="1"/>
</dbReference>
<protein>
    <submittedName>
        <fullName evidence="6">Lymphocyte cytosolic protein 2</fullName>
    </submittedName>
</protein>
<dbReference type="Proteomes" id="UP000504632">
    <property type="component" value="Chromosome 2"/>
</dbReference>
<dbReference type="InterPro" id="IPR000980">
    <property type="entry name" value="SH2"/>
</dbReference>
<dbReference type="GO" id="GO:0005737">
    <property type="term" value="C:cytoplasm"/>
    <property type="evidence" value="ECO:0007669"/>
    <property type="project" value="UniProtKB-ARBA"/>
</dbReference>
<dbReference type="SMART" id="SM00252">
    <property type="entry name" value="SH2"/>
    <property type="match status" value="1"/>
</dbReference>
<keyword evidence="1 2" id="KW-0727">SH2 domain</keyword>
<dbReference type="GO" id="GO:0007169">
    <property type="term" value="P:cell surface receptor protein tyrosine kinase signaling pathway"/>
    <property type="evidence" value="ECO:0007669"/>
    <property type="project" value="TreeGrafter"/>
</dbReference>
<evidence type="ECO:0000313" key="5">
    <source>
        <dbReference type="Proteomes" id="UP000504632"/>
    </source>
</evidence>
<dbReference type="CTD" id="100004351"/>
<dbReference type="InterPro" id="IPR001660">
    <property type="entry name" value="SAM"/>
</dbReference>
<feature type="compositionally biased region" description="Acidic residues" evidence="3">
    <location>
        <begin position="94"/>
        <end position="114"/>
    </location>
</feature>
<sequence length="328" mass="36902">MSFDNFPSKSEVMGWNPNSLADYLKKMKLSGCDTVVKKCGMNGSWFLNMSENDLHKFPKVHAPIIMKICNKINQSQEKKGIFHRYAGQNKQWDSDEFDQDESDNDYEEPDEFPDDNYVCATVDRPDRDEESDDDYEPPPSDTPDEIPSHFQLAKPLGGGDYIATAGPGVPKVDRSKKPGSSGLSKTDSGRSAKPPLPKAHLDRHSSEDEEDMDPSWYVGQMTRRDAEASLRYVNKDGAFLVRDSSKGSTEQPYTLMVLYQDKVYNIQVRYQGVQDGYSLGTGLMSNESFPSVRDIITHHTKAKLLLIDAMDRGSGPQRQCCLMYPVSL</sequence>
<proteinExistence type="predicted"/>
<dbReference type="SUPFAM" id="SSF55550">
    <property type="entry name" value="SH2 domain"/>
    <property type="match status" value="1"/>
</dbReference>
<dbReference type="AlphaFoldDB" id="A0A6J2UN74"/>
<keyword evidence="5" id="KW-1185">Reference proteome</keyword>
<evidence type="ECO:0000256" key="1">
    <source>
        <dbReference type="ARBA" id="ARBA00022999"/>
    </source>
</evidence>
<dbReference type="RefSeq" id="XP_030621408.1">
    <property type="nucleotide sequence ID" value="XM_030765548.1"/>
</dbReference>
<dbReference type="InParanoid" id="A0A6J2UN74"/>
<evidence type="ECO:0000313" key="6">
    <source>
        <dbReference type="RefSeq" id="XP_030621408.1"/>
    </source>
</evidence>
<dbReference type="InterPro" id="IPR013761">
    <property type="entry name" value="SAM/pointed_sf"/>
</dbReference>
<dbReference type="GO" id="GO:0035556">
    <property type="term" value="P:intracellular signal transduction"/>
    <property type="evidence" value="ECO:0007669"/>
    <property type="project" value="TreeGrafter"/>
</dbReference>